<keyword evidence="5" id="KW-0805">Transcription regulation</keyword>
<evidence type="ECO:0000256" key="7">
    <source>
        <dbReference type="ARBA" id="ARBA00023242"/>
    </source>
</evidence>
<reference evidence="10 11" key="1">
    <citation type="submission" date="2018-03" db="EMBL/GenBank/DDBJ databases">
        <title>Draft genome sequence of Rohu Carp (Labeo rohita).</title>
        <authorList>
            <person name="Das P."/>
            <person name="Kushwaha B."/>
            <person name="Joshi C.G."/>
            <person name="Kumar D."/>
            <person name="Nagpure N.S."/>
            <person name="Sahoo L."/>
            <person name="Das S.P."/>
            <person name="Bit A."/>
            <person name="Patnaik S."/>
            <person name="Meher P.K."/>
            <person name="Jayasankar P."/>
            <person name="Koringa P.G."/>
            <person name="Patel N.V."/>
            <person name="Hinsu A.T."/>
            <person name="Kumar R."/>
            <person name="Pandey M."/>
            <person name="Agarwal S."/>
            <person name="Srivastava S."/>
            <person name="Singh M."/>
            <person name="Iquebal M.A."/>
            <person name="Jaiswal S."/>
            <person name="Angadi U.B."/>
            <person name="Kumar N."/>
            <person name="Raza M."/>
            <person name="Shah T.M."/>
            <person name="Rai A."/>
            <person name="Jena J.K."/>
        </authorList>
    </citation>
    <scope>NUCLEOTIDE SEQUENCE [LARGE SCALE GENOMIC DNA]</scope>
    <source>
        <strain evidence="10">DASCIFA01</strain>
        <tissue evidence="10">Testis</tissue>
    </source>
</reference>
<evidence type="ECO:0000259" key="9">
    <source>
        <dbReference type="PROSITE" id="PS50280"/>
    </source>
</evidence>
<comment type="caution">
    <text evidence="10">The sequence shown here is derived from an EMBL/GenBank/DDBJ whole genome shotgun (WGS) entry which is preliminary data.</text>
</comment>
<evidence type="ECO:0000256" key="1">
    <source>
        <dbReference type="ARBA" id="ARBA00004123"/>
    </source>
</evidence>
<evidence type="ECO:0000313" key="10">
    <source>
        <dbReference type="EMBL" id="RXN34701.1"/>
    </source>
</evidence>
<dbReference type="InterPro" id="IPR001214">
    <property type="entry name" value="SET_dom"/>
</dbReference>
<keyword evidence="2 10" id="KW-0489">Methyltransferase</keyword>
<evidence type="ECO:0000256" key="8">
    <source>
        <dbReference type="SAM" id="MobiDB-lite"/>
    </source>
</evidence>
<evidence type="ECO:0000256" key="6">
    <source>
        <dbReference type="ARBA" id="ARBA00023163"/>
    </source>
</evidence>
<evidence type="ECO:0000313" key="11">
    <source>
        <dbReference type="Proteomes" id="UP000290572"/>
    </source>
</evidence>
<feature type="region of interest" description="Disordered" evidence="8">
    <location>
        <begin position="1"/>
        <end position="56"/>
    </location>
</feature>
<keyword evidence="7" id="KW-0539">Nucleus</keyword>
<dbReference type="EMBL" id="QBIY01011170">
    <property type="protein sequence ID" value="RXN34701.1"/>
    <property type="molecule type" value="Genomic_DNA"/>
</dbReference>
<evidence type="ECO:0000256" key="4">
    <source>
        <dbReference type="ARBA" id="ARBA00022691"/>
    </source>
</evidence>
<evidence type="ECO:0000256" key="5">
    <source>
        <dbReference type="ARBA" id="ARBA00023015"/>
    </source>
</evidence>
<evidence type="ECO:0000256" key="2">
    <source>
        <dbReference type="ARBA" id="ARBA00022603"/>
    </source>
</evidence>
<evidence type="ECO:0000256" key="3">
    <source>
        <dbReference type="ARBA" id="ARBA00022679"/>
    </source>
</evidence>
<protein>
    <submittedName>
        <fullName evidence="10">Histone-lysine N-methyltransferase PRDM9-like protein</fullName>
    </submittedName>
</protein>
<dbReference type="GO" id="GO:0032259">
    <property type="term" value="P:methylation"/>
    <property type="evidence" value="ECO:0007669"/>
    <property type="project" value="UniProtKB-KW"/>
</dbReference>
<dbReference type="Pfam" id="PF21549">
    <property type="entry name" value="PRDM2_PR"/>
    <property type="match status" value="1"/>
</dbReference>
<organism evidence="10 11">
    <name type="scientific">Labeo rohita</name>
    <name type="common">Indian major carp</name>
    <name type="synonym">Cyprinus rohita</name>
    <dbReference type="NCBI Taxonomy" id="84645"/>
    <lineage>
        <taxon>Eukaryota</taxon>
        <taxon>Metazoa</taxon>
        <taxon>Chordata</taxon>
        <taxon>Craniata</taxon>
        <taxon>Vertebrata</taxon>
        <taxon>Euteleostomi</taxon>
        <taxon>Actinopterygii</taxon>
        <taxon>Neopterygii</taxon>
        <taxon>Teleostei</taxon>
        <taxon>Ostariophysi</taxon>
        <taxon>Cypriniformes</taxon>
        <taxon>Cyprinidae</taxon>
        <taxon>Labeoninae</taxon>
        <taxon>Labeonini</taxon>
        <taxon>Labeo</taxon>
    </lineage>
</organism>
<dbReference type="GO" id="GO:0005634">
    <property type="term" value="C:nucleus"/>
    <property type="evidence" value="ECO:0007669"/>
    <property type="project" value="UniProtKB-SubCell"/>
</dbReference>
<dbReference type="PROSITE" id="PS50280">
    <property type="entry name" value="SET"/>
    <property type="match status" value="1"/>
</dbReference>
<dbReference type="PANTHER" id="PTHR16515">
    <property type="entry name" value="PR DOMAIN ZINC FINGER PROTEIN"/>
    <property type="match status" value="1"/>
</dbReference>
<dbReference type="PANTHER" id="PTHR16515:SF45">
    <property type="entry name" value="HISTONE-LYSINE N-METHYLTRANSFERASE PRDM9"/>
    <property type="match status" value="1"/>
</dbReference>
<keyword evidence="3 10" id="KW-0808">Transferase</keyword>
<keyword evidence="6" id="KW-0804">Transcription</keyword>
<name>A0A498NS83_LABRO</name>
<dbReference type="AlphaFoldDB" id="A0A498NS83"/>
<dbReference type="InterPro" id="IPR046341">
    <property type="entry name" value="SET_dom_sf"/>
</dbReference>
<dbReference type="Proteomes" id="UP000290572">
    <property type="component" value="Unassembled WGS sequence"/>
</dbReference>
<dbReference type="GO" id="GO:0042054">
    <property type="term" value="F:histone methyltransferase activity"/>
    <property type="evidence" value="ECO:0007669"/>
    <property type="project" value="InterPro"/>
</dbReference>
<feature type="domain" description="SET" evidence="9">
    <location>
        <begin position="163"/>
        <end position="277"/>
    </location>
</feature>
<proteinExistence type="predicted"/>
<sequence>MLAAVGYEPTPPKRQEPKSSALDHPATLPCRGPFSASPHPKDRENGHRSPSQRPSEFFAQAQEPSKNLLWQRHSSLKSDPKDCSGSGGIRTHAPEETGALIQRLRPLGHATLSGHDPRLTSADCEMCHQHFIDQCEVHGPPLFTCDSPTAMGIPQRTLLTLPQGLVIGRSSISSAGLGVFNQGQTVPVGMHFGPFDGEVTTKEKALDSAFSWVVYRGNNQYTYVDAERDTHSNWMKFVVCSRSETEQNLVAFQQNGRILFRCCRPISPGQEFRVWYAEEYAQGLGITWDKIWDKKCVSPDISALSTPKRSLIAAAIVGSALVKQQG</sequence>
<dbReference type="Gene3D" id="2.170.270.10">
    <property type="entry name" value="SET domain"/>
    <property type="match status" value="1"/>
</dbReference>
<dbReference type="STRING" id="84645.A0A498NS83"/>
<gene>
    <name evidence="10" type="ORF">ROHU_014786</name>
</gene>
<accession>A0A498NS83</accession>
<keyword evidence="11" id="KW-1185">Reference proteome</keyword>
<dbReference type="CDD" id="cd19193">
    <property type="entry name" value="PR-SET_PRDM7_9"/>
    <property type="match status" value="1"/>
</dbReference>
<dbReference type="InterPro" id="IPR044417">
    <property type="entry name" value="PRDM7_9_PR-SET"/>
</dbReference>
<keyword evidence="4" id="KW-0949">S-adenosyl-L-methionine</keyword>
<dbReference type="GO" id="GO:0010468">
    <property type="term" value="P:regulation of gene expression"/>
    <property type="evidence" value="ECO:0007669"/>
    <property type="project" value="TreeGrafter"/>
</dbReference>
<comment type="subcellular location">
    <subcellularLocation>
        <location evidence="1">Nucleus</location>
    </subcellularLocation>
</comment>
<dbReference type="InterPro" id="IPR050331">
    <property type="entry name" value="Zinc_finger"/>
</dbReference>